<protein>
    <submittedName>
        <fullName evidence="4">Toll/interleukin-1 receptor (TIR) domain-containing protein</fullName>
    </submittedName>
</protein>
<proteinExistence type="predicted"/>
<organism evidence="4 5">
    <name type="scientific">Artemisia annua</name>
    <name type="common">Sweet wormwood</name>
    <dbReference type="NCBI Taxonomy" id="35608"/>
    <lineage>
        <taxon>Eukaryota</taxon>
        <taxon>Viridiplantae</taxon>
        <taxon>Streptophyta</taxon>
        <taxon>Embryophyta</taxon>
        <taxon>Tracheophyta</taxon>
        <taxon>Spermatophyta</taxon>
        <taxon>Magnoliopsida</taxon>
        <taxon>eudicotyledons</taxon>
        <taxon>Gunneridae</taxon>
        <taxon>Pentapetalae</taxon>
        <taxon>asterids</taxon>
        <taxon>campanulids</taxon>
        <taxon>Asterales</taxon>
        <taxon>Asteraceae</taxon>
        <taxon>Asteroideae</taxon>
        <taxon>Anthemideae</taxon>
        <taxon>Artemisiinae</taxon>
        <taxon>Artemisia</taxon>
    </lineage>
</organism>
<dbReference type="STRING" id="35608.A0A2U1LS45"/>
<dbReference type="SUPFAM" id="SSF52058">
    <property type="entry name" value="L domain-like"/>
    <property type="match status" value="1"/>
</dbReference>
<dbReference type="Gene3D" id="3.80.10.10">
    <property type="entry name" value="Ribonuclease Inhibitor"/>
    <property type="match status" value="2"/>
</dbReference>
<dbReference type="EMBL" id="PKPP01008020">
    <property type="protein sequence ID" value="PWA51804.1"/>
    <property type="molecule type" value="Genomic_DNA"/>
</dbReference>
<evidence type="ECO:0000256" key="2">
    <source>
        <dbReference type="ARBA" id="ARBA00022737"/>
    </source>
</evidence>
<reference evidence="4 5" key="1">
    <citation type="journal article" date="2018" name="Mol. Plant">
        <title>The genome of Artemisia annua provides insight into the evolution of Asteraceae family and artemisinin biosynthesis.</title>
        <authorList>
            <person name="Shen Q."/>
            <person name="Zhang L."/>
            <person name="Liao Z."/>
            <person name="Wang S."/>
            <person name="Yan T."/>
            <person name="Shi P."/>
            <person name="Liu M."/>
            <person name="Fu X."/>
            <person name="Pan Q."/>
            <person name="Wang Y."/>
            <person name="Lv Z."/>
            <person name="Lu X."/>
            <person name="Zhang F."/>
            <person name="Jiang W."/>
            <person name="Ma Y."/>
            <person name="Chen M."/>
            <person name="Hao X."/>
            <person name="Li L."/>
            <person name="Tang Y."/>
            <person name="Lv G."/>
            <person name="Zhou Y."/>
            <person name="Sun X."/>
            <person name="Brodelius P.E."/>
            <person name="Rose J.K.C."/>
            <person name="Tang K."/>
        </authorList>
    </citation>
    <scope>NUCLEOTIDE SEQUENCE [LARGE SCALE GENOMIC DNA]</scope>
    <source>
        <strain evidence="5">cv. Huhao1</strain>
        <tissue evidence="4">Leaf</tissue>
    </source>
</reference>
<dbReference type="GO" id="GO:0006952">
    <property type="term" value="P:defense response"/>
    <property type="evidence" value="ECO:0007669"/>
    <property type="project" value="InterPro"/>
</dbReference>
<keyword evidence="5" id="KW-1185">Reference proteome</keyword>
<evidence type="ECO:0000313" key="5">
    <source>
        <dbReference type="Proteomes" id="UP000245207"/>
    </source>
</evidence>
<dbReference type="InterPro" id="IPR032675">
    <property type="entry name" value="LRR_dom_sf"/>
</dbReference>
<gene>
    <name evidence="4" type="ORF">CTI12_AA460390</name>
</gene>
<dbReference type="AlphaFoldDB" id="A0A2U1LS45"/>
<keyword evidence="4" id="KW-0675">Receptor</keyword>
<keyword evidence="2" id="KW-0677">Repeat</keyword>
<dbReference type="Pfam" id="PF20160">
    <property type="entry name" value="C-JID"/>
    <property type="match status" value="1"/>
</dbReference>
<accession>A0A2U1LS45</accession>
<evidence type="ECO:0000259" key="3">
    <source>
        <dbReference type="Pfam" id="PF20160"/>
    </source>
</evidence>
<sequence>MVPNIKKLRWLIVEKGSSEAPDFLSNDLQYIGWRGYPRSRFPDSFQPTNLAVLKMSKGLQKKLWKGRKHLPHLKVLELSFMEELVSTPDFDGLPSLQRLVLTECYKLEKIHPSLGNHKSLKYISVFSYHRSNLKKFPKIDHIKKLETLEIRSFCSDIDFEIPEIQSDMENLVTLFLCGFRMQVFLSSVATHCPNIISLRASEYYTFYSIDYSCFFRLLTHSLRKLDLSGSSLNNFSILDFKLSQLNVLVHLDLSFCNWLENLPEFPPSIVVFEANKCDRLTDVGDSIRNCKWLCQVSVRDGSILNDGDRLLQFMLQGKAIENHSMVLELQGLQVPREFQPRLRDGTRCTVHLPDNWCNDFCGFLMCAVIDDFMPHHEGITMKQVRGGSMGIDSQDGVVWKESGDDKRTWVGYVSFGSLRHTTAWLDETCKALSFSIVDMRRILGRELCRGFGVTLVPRTIGIGPTDTSPPEYDHEFYKKKYDFKPEFEIKDELTCTFWIPSVIDI</sequence>
<name>A0A2U1LS45_ARTAN</name>
<keyword evidence="1" id="KW-0433">Leucine-rich repeat</keyword>
<dbReference type="InterPro" id="IPR044974">
    <property type="entry name" value="Disease_R_plants"/>
</dbReference>
<dbReference type="Proteomes" id="UP000245207">
    <property type="component" value="Unassembled WGS sequence"/>
</dbReference>
<dbReference type="OrthoDB" id="1741611at2759"/>
<evidence type="ECO:0000256" key="1">
    <source>
        <dbReference type="ARBA" id="ARBA00022614"/>
    </source>
</evidence>
<evidence type="ECO:0000313" key="4">
    <source>
        <dbReference type="EMBL" id="PWA51804.1"/>
    </source>
</evidence>
<dbReference type="PANTHER" id="PTHR11017:SF340">
    <property type="entry name" value="NB-ARC-RELATED"/>
    <property type="match status" value="1"/>
</dbReference>
<comment type="caution">
    <text evidence="4">The sequence shown here is derived from an EMBL/GenBank/DDBJ whole genome shotgun (WGS) entry which is preliminary data.</text>
</comment>
<dbReference type="PANTHER" id="PTHR11017">
    <property type="entry name" value="LEUCINE-RICH REPEAT-CONTAINING PROTEIN"/>
    <property type="match status" value="1"/>
</dbReference>
<dbReference type="InterPro" id="IPR045344">
    <property type="entry name" value="C-JID"/>
</dbReference>
<feature type="domain" description="C-JID" evidence="3">
    <location>
        <begin position="330"/>
        <end position="418"/>
    </location>
</feature>